<keyword evidence="8" id="KW-0238">DNA-binding</keyword>
<keyword evidence="6 12" id="KW-0547">Nucleotide-binding</keyword>
<dbReference type="GO" id="GO:0003677">
    <property type="term" value="F:DNA binding"/>
    <property type="evidence" value="ECO:0007669"/>
    <property type="project" value="UniProtKB-KW"/>
</dbReference>
<feature type="region of interest" description="Disordered" evidence="13">
    <location>
        <begin position="30"/>
        <end position="69"/>
    </location>
</feature>
<dbReference type="GO" id="GO:0003689">
    <property type="term" value="F:DNA clamp loader activity"/>
    <property type="evidence" value="ECO:0007669"/>
    <property type="project" value="UniProtKB-UniRule"/>
</dbReference>
<dbReference type="GO" id="GO:0005524">
    <property type="term" value="F:ATP binding"/>
    <property type="evidence" value="ECO:0007669"/>
    <property type="project" value="UniProtKB-UniRule"/>
</dbReference>
<dbReference type="SUPFAM" id="SSF52540">
    <property type="entry name" value="P-loop containing nucleoside triphosphate hydrolases"/>
    <property type="match status" value="1"/>
</dbReference>
<dbReference type="GO" id="GO:0006281">
    <property type="term" value="P:DNA repair"/>
    <property type="evidence" value="ECO:0007669"/>
    <property type="project" value="InterPro"/>
</dbReference>
<dbReference type="SUPFAM" id="SSF52113">
    <property type="entry name" value="BRCT domain"/>
    <property type="match status" value="1"/>
</dbReference>
<evidence type="ECO:0000256" key="7">
    <source>
        <dbReference type="ARBA" id="ARBA00022840"/>
    </source>
</evidence>
<dbReference type="Gene3D" id="3.40.50.300">
    <property type="entry name" value="P-loop containing nucleotide triphosphate hydrolases"/>
    <property type="match status" value="1"/>
</dbReference>
<evidence type="ECO:0000256" key="9">
    <source>
        <dbReference type="ARBA" id="ARBA00023242"/>
    </source>
</evidence>
<dbReference type="SUPFAM" id="SSF48019">
    <property type="entry name" value="post-AAA+ oligomerization domain-like"/>
    <property type="match status" value="1"/>
</dbReference>
<evidence type="ECO:0000256" key="2">
    <source>
        <dbReference type="ARBA" id="ARBA00006116"/>
    </source>
</evidence>
<feature type="compositionally biased region" description="Basic and acidic residues" evidence="13">
    <location>
        <begin position="414"/>
        <end position="447"/>
    </location>
</feature>
<name>A0A821UVG0_9NEOP</name>
<evidence type="ECO:0000256" key="6">
    <source>
        <dbReference type="ARBA" id="ARBA00022741"/>
    </source>
</evidence>
<dbReference type="PIRSF" id="PIRSF036578">
    <property type="entry name" value="RFC1"/>
    <property type="match status" value="1"/>
</dbReference>
<comment type="similarity">
    <text evidence="2 12">Belongs to the activator 1 large subunit family.</text>
</comment>
<feature type="compositionally biased region" description="Basic and acidic residues" evidence="13">
    <location>
        <begin position="180"/>
        <end position="212"/>
    </location>
</feature>
<feature type="domain" description="BRCT" evidence="14">
    <location>
        <begin position="314"/>
        <end position="391"/>
    </location>
</feature>
<reference evidence="15" key="1">
    <citation type="submission" date="2021-02" db="EMBL/GenBank/DDBJ databases">
        <authorList>
            <person name="Steward A R."/>
        </authorList>
    </citation>
    <scope>NUCLEOTIDE SEQUENCE</scope>
</reference>
<feature type="compositionally biased region" description="Basic and acidic residues" evidence="13">
    <location>
        <begin position="135"/>
        <end position="156"/>
    </location>
</feature>
<dbReference type="GO" id="GO:0005663">
    <property type="term" value="C:DNA replication factor C complex"/>
    <property type="evidence" value="ECO:0007669"/>
    <property type="project" value="InterPro"/>
</dbReference>
<dbReference type="Pfam" id="PF25361">
    <property type="entry name" value="AAA_lid_RFC1"/>
    <property type="match status" value="1"/>
</dbReference>
<keyword evidence="4" id="KW-0597">Phosphoprotein</keyword>
<feature type="compositionally biased region" description="Acidic residues" evidence="13">
    <location>
        <begin position="1048"/>
        <end position="1064"/>
    </location>
</feature>
<evidence type="ECO:0000256" key="5">
    <source>
        <dbReference type="ARBA" id="ARBA00022705"/>
    </source>
</evidence>
<feature type="region of interest" description="Disordered" evidence="13">
    <location>
        <begin position="395"/>
        <end position="447"/>
    </location>
</feature>
<dbReference type="Gene3D" id="3.40.50.10190">
    <property type="entry name" value="BRCT domain"/>
    <property type="match status" value="1"/>
</dbReference>
<evidence type="ECO:0000256" key="10">
    <source>
        <dbReference type="ARBA" id="ARBA00054501"/>
    </source>
</evidence>
<feature type="compositionally biased region" description="Basic residues" evidence="13">
    <location>
        <begin position="35"/>
        <end position="44"/>
    </location>
</feature>
<proteinExistence type="inferred from homology"/>
<dbReference type="EMBL" id="CAJOBZ010000034">
    <property type="protein sequence ID" value="CAF4897098.1"/>
    <property type="molecule type" value="Genomic_DNA"/>
</dbReference>
<dbReference type="GO" id="GO:0006260">
    <property type="term" value="P:DNA replication"/>
    <property type="evidence" value="ECO:0007669"/>
    <property type="project" value="UniProtKB-KW"/>
</dbReference>
<dbReference type="FunFam" id="1.20.272.10:FF:000005">
    <property type="entry name" value="Replication factor C subunit 1"/>
    <property type="match status" value="1"/>
</dbReference>
<dbReference type="Gene3D" id="1.20.272.10">
    <property type="match status" value="1"/>
</dbReference>
<dbReference type="InterPro" id="IPR003593">
    <property type="entry name" value="AAA+_ATPase"/>
</dbReference>
<dbReference type="GO" id="GO:0016887">
    <property type="term" value="F:ATP hydrolysis activity"/>
    <property type="evidence" value="ECO:0007669"/>
    <property type="project" value="InterPro"/>
</dbReference>
<keyword evidence="5 12" id="KW-0235">DNA replication</keyword>
<dbReference type="FunFam" id="1.10.8.60:FF:000021">
    <property type="entry name" value="Replication factor C subunit 1"/>
    <property type="match status" value="1"/>
</dbReference>
<feature type="region of interest" description="Disordered" evidence="13">
    <location>
        <begin position="1048"/>
        <end position="1097"/>
    </location>
</feature>
<dbReference type="InterPro" id="IPR027417">
    <property type="entry name" value="P-loop_NTPase"/>
</dbReference>
<organism evidence="15 16">
    <name type="scientific">Pieris macdunnoughi</name>
    <dbReference type="NCBI Taxonomy" id="345717"/>
    <lineage>
        <taxon>Eukaryota</taxon>
        <taxon>Metazoa</taxon>
        <taxon>Ecdysozoa</taxon>
        <taxon>Arthropoda</taxon>
        <taxon>Hexapoda</taxon>
        <taxon>Insecta</taxon>
        <taxon>Pterygota</taxon>
        <taxon>Neoptera</taxon>
        <taxon>Endopterygota</taxon>
        <taxon>Lepidoptera</taxon>
        <taxon>Glossata</taxon>
        <taxon>Ditrysia</taxon>
        <taxon>Papilionoidea</taxon>
        <taxon>Pieridae</taxon>
        <taxon>Pierinae</taxon>
        <taxon>Pieris</taxon>
    </lineage>
</organism>
<evidence type="ECO:0000256" key="1">
    <source>
        <dbReference type="ARBA" id="ARBA00004123"/>
    </source>
</evidence>
<dbReference type="FunFam" id="3.40.50.300:FF:000395">
    <property type="entry name" value="Replication factor C subunit 1"/>
    <property type="match status" value="1"/>
</dbReference>
<dbReference type="GO" id="GO:0005634">
    <property type="term" value="C:nucleus"/>
    <property type="evidence" value="ECO:0007669"/>
    <property type="project" value="UniProtKB-SubCell"/>
</dbReference>
<keyword evidence="16" id="KW-1185">Reference proteome</keyword>
<dbReference type="InterPro" id="IPR001357">
    <property type="entry name" value="BRCT_dom"/>
</dbReference>
<sequence length="1097" mass="123425">MSKSIRSYFTVIKKQTTKIADDDSDIIPESPEIRVKKKKQTKKRRIEDSDEEIFSPKKKKVDTEQKSAHISPKLKEVTITDLFGSGKIKKTESLVVKNKSEKQTEIGIHSDEEFEQSLLELDTIDYISPGKVKSHKDNQEKDIAPDEPKSNKDVPKVKISPPQLSLTEDKREVKPKKHHQTETKLKEKNDKRTDNDQNKNSKKQNKNDKIIEIADDDEHDEKVIGHKINNSSVVEKPHAINKSKIRKRDLSSFLEEDDDHDTSFKKKKHDDSLNESALSDQERHERKRLSASLYQKYLNRTGPKNLGAKEIPEGAPDCLKDCAFLLTGVLDSFEREEIIDAITKYGGSVKSSVSKKVTHVLAGEDSGPAKTAKAESLGIKIINEDQFLNMITELSKKNKNKKSNTNDKPNIKIKKSDKNQSPQDEKSKRNHEKTTKDKSKESLNDVKKEILVSPTATITLKNDKSVSLKNPIKKERSVSPKANITLKNDKSVSLKNPIKKERSVSPKPKIKKEILDSYGKLKTKKSEEEVEQIDNVDNSSRDASLMWVDKYKPQSIKQIIGQHGEASNVKKLINWLTKWYVNRKAKLPKPNPWSKNDDGGYYKAALLSGPPGVGKTTTVGLVCKELGFDTVEFNASDTRSKNLIKEQISELISTTSLSGYAKGVTGKQAVTKKHVLVMDEVDGMAGNEDRGGLQELISLIKSSSVPVICMCNDRNSEKMRSLVNYCYDLRFSRPRVDQIKAAMMTICFKEGVKVPGDVLSQLISAAGQDIRQTLHLLSVWTADPTLTEHDKLQKEVQRVKKDIKMGPWDAIRKVFSAEEHKTMSIIDRSDLFFTDYSLAPLFVHENYPQVVPHCPKHEVLDRMSKAVDSISLGDLVDSRIRSNQAWSLLPLQAMYSSVIPGQQLSGHVGGQIQFPSWLGKNSRANKMSRLAQTIHAHTRLSTSGSKSSIFLDYSSHLRDAILNPLIKDKNEGILKSLQVLEEYHLLRDDLESLTELSLWPGQRNPSILIDAKVKAAMTRTYNKQASALPYAPGAIKKAKHLDTDENGLEMDAEDDLENDSDPENDLLIKKKKMKDLEKASSSKEKPQSSKGKGKKTK</sequence>
<dbReference type="SMART" id="SM00292">
    <property type="entry name" value="BRCT"/>
    <property type="match status" value="1"/>
</dbReference>
<dbReference type="InterPro" id="IPR036420">
    <property type="entry name" value="BRCT_dom_sf"/>
</dbReference>
<dbReference type="CDD" id="cd00009">
    <property type="entry name" value="AAA"/>
    <property type="match status" value="1"/>
</dbReference>
<evidence type="ECO:0000259" key="14">
    <source>
        <dbReference type="PROSITE" id="PS50172"/>
    </source>
</evidence>
<gene>
    <name evidence="15" type="ORF">PMACD_LOCUS10964</name>
</gene>
<keyword evidence="9 12" id="KW-0539">Nucleus</keyword>
<dbReference type="OrthoDB" id="446168at2759"/>
<dbReference type="InterPro" id="IPR003959">
    <property type="entry name" value="ATPase_AAA_core"/>
</dbReference>
<dbReference type="InterPro" id="IPR008921">
    <property type="entry name" value="DNA_pol3_clamp-load_cplx_C"/>
</dbReference>
<evidence type="ECO:0000256" key="13">
    <source>
        <dbReference type="SAM" id="MobiDB-lite"/>
    </source>
</evidence>
<feature type="region of interest" description="Disordered" evidence="13">
    <location>
        <begin position="128"/>
        <end position="286"/>
    </location>
</feature>
<feature type="compositionally biased region" description="Basic and acidic residues" evidence="13">
    <location>
        <begin position="261"/>
        <end position="272"/>
    </location>
</feature>
<comment type="caution">
    <text evidence="15">The sequence shown here is derived from an EMBL/GenBank/DDBJ whole genome shotgun (WGS) entry which is preliminary data.</text>
</comment>
<evidence type="ECO:0000313" key="16">
    <source>
        <dbReference type="Proteomes" id="UP000663880"/>
    </source>
</evidence>
<comment type="subcellular location">
    <subcellularLocation>
        <location evidence="1 12">Nucleus</location>
    </subcellularLocation>
</comment>
<dbReference type="Proteomes" id="UP000663880">
    <property type="component" value="Unassembled WGS sequence"/>
</dbReference>
<keyword evidence="7 12" id="KW-0067">ATP-binding</keyword>
<dbReference type="PANTHER" id="PTHR23389:SF6">
    <property type="entry name" value="REPLICATION FACTOR C SUBUNIT 1"/>
    <property type="match status" value="1"/>
</dbReference>
<feature type="compositionally biased region" description="Basic and acidic residues" evidence="13">
    <location>
        <begin position="1074"/>
        <end position="1087"/>
    </location>
</feature>
<dbReference type="Gene3D" id="1.10.8.60">
    <property type="match status" value="1"/>
</dbReference>
<accession>A0A821UVG0</accession>
<dbReference type="PROSITE" id="PS50172">
    <property type="entry name" value="BRCT"/>
    <property type="match status" value="1"/>
</dbReference>
<comment type="function">
    <text evidence="10">Subunit of the replication factor C (RFC) complex which acts during elongation of primed DNA templates by DNA polymerases delta and epsilon, and is necessary for ATP-dependent loading of proliferating cell nuclear antigen (PCNA) onto primed DNA. This subunit binds to the primer-template junction. Binds the PO-B transcription element as well as other GA rich DNA sequences. Can bind single- or double-stranded DNA.</text>
</comment>
<evidence type="ECO:0000313" key="15">
    <source>
        <dbReference type="EMBL" id="CAF4897098.1"/>
    </source>
</evidence>
<dbReference type="SMART" id="SM00382">
    <property type="entry name" value="AAA"/>
    <property type="match status" value="1"/>
</dbReference>
<evidence type="ECO:0000256" key="12">
    <source>
        <dbReference type="PIRNR" id="PIRNR036578"/>
    </source>
</evidence>
<dbReference type="Pfam" id="PF08519">
    <property type="entry name" value="RFC1"/>
    <property type="match status" value="1"/>
</dbReference>
<dbReference type="Pfam" id="PF00004">
    <property type="entry name" value="AAA"/>
    <property type="match status" value="1"/>
</dbReference>
<dbReference type="Pfam" id="PF00533">
    <property type="entry name" value="BRCT"/>
    <property type="match status" value="1"/>
</dbReference>
<dbReference type="PANTHER" id="PTHR23389">
    <property type="entry name" value="CHROMOSOME TRANSMISSION FIDELITY FACTOR 18"/>
    <property type="match status" value="1"/>
</dbReference>
<evidence type="ECO:0000256" key="11">
    <source>
        <dbReference type="ARBA" id="ARBA00064311"/>
    </source>
</evidence>
<evidence type="ECO:0000256" key="4">
    <source>
        <dbReference type="ARBA" id="ARBA00022553"/>
    </source>
</evidence>
<comment type="subunit">
    <text evidence="11">Large subunit of the RFC complex, an heteropentameric complex consisting of RFC1 and four small subunits RFC2, RFC3, RFC4 and RFC5; the RFC complex interacts with PCNA and the interaction involves RFC1.</text>
</comment>
<dbReference type="AlphaFoldDB" id="A0A821UVG0"/>
<dbReference type="InterPro" id="IPR013725">
    <property type="entry name" value="DNA_replication_fac_RFC1_C"/>
</dbReference>
<dbReference type="FunFam" id="3.40.50.10190:FF:000001">
    <property type="entry name" value="Replication factor C subunit 1"/>
    <property type="match status" value="1"/>
</dbReference>
<evidence type="ECO:0000256" key="3">
    <source>
        <dbReference type="ARBA" id="ARBA00020401"/>
    </source>
</evidence>
<dbReference type="InterPro" id="IPR012178">
    <property type="entry name" value="RFC1"/>
</dbReference>
<evidence type="ECO:0000256" key="8">
    <source>
        <dbReference type="ARBA" id="ARBA00023125"/>
    </source>
</evidence>
<protein>
    <recommendedName>
        <fullName evidence="3 12">Replication factor C subunit 1</fullName>
    </recommendedName>
</protein>